<organism evidence="2 3">
    <name type="scientific">Enterococcus mundtii</name>
    <dbReference type="NCBI Taxonomy" id="53346"/>
    <lineage>
        <taxon>Bacteria</taxon>
        <taxon>Bacillati</taxon>
        <taxon>Bacillota</taxon>
        <taxon>Bacilli</taxon>
        <taxon>Lactobacillales</taxon>
        <taxon>Enterococcaceae</taxon>
        <taxon>Enterococcus</taxon>
    </lineage>
</organism>
<evidence type="ECO:0000256" key="1">
    <source>
        <dbReference type="SAM" id="Phobius"/>
    </source>
</evidence>
<feature type="transmembrane region" description="Helical" evidence="1">
    <location>
        <begin position="41"/>
        <end position="62"/>
    </location>
</feature>
<evidence type="ECO:0000313" key="2">
    <source>
        <dbReference type="EMBL" id="NMP58400.1"/>
    </source>
</evidence>
<name>A0A848MWW5_ENTMU</name>
<dbReference type="EMBL" id="JABCAG010000019">
    <property type="protein sequence ID" value="NMP58400.1"/>
    <property type="molecule type" value="Genomic_DNA"/>
</dbReference>
<comment type="caution">
    <text evidence="2">The sequence shown here is derived from an EMBL/GenBank/DDBJ whole genome shotgun (WGS) entry which is preliminary data.</text>
</comment>
<keyword evidence="1" id="KW-0472">Membrane</keyword>
<dbReference type="Pfam" id="PF16872">
    <property type="entry name" value="putAbiC"/>
    <property type="match status" value="1"/>
</dbReference>
<reference evidence="2 3" key="1">
    <citation type="submission" date="2020-04" db="EMBL/GenBank/DDBJ databases">
        <authorList>
            <person name="Abaymova A."/>
            <person name="Teymurazov M."/>
            <person name="Tazyna O."/>
            <person name="Chatushin Y."/>
            <person name="Svetoch E."/>
            <person name="Pereligyn V."/>
            <person name="Pohylenko V."/>
            <person name="Platonov M."/>
            <person name="Kartsev N."/>
            <person name="Skryabin Y."/>
            <person name="Sizova A."/>
            <person name="Solomentsev V."/>
            <person name="Kislichkina A."/>
            <person name="Bogun A."/>
        </authorList>
    </citation>
    <scope>NUCLEOTIDE SEQUENCE [LARGE SCALE GENOMIC DNA]</scope>
    <source>
        <strain evidence="3">SCPM-O-B-8398 (E28)</strain>
    </source>
</reference>
<protein>
    <recommendedName>
        <fullName evidence="4">Phage abortive infection protein</fullName>
    </recommendedName>
</protein>
<gene>
    <name evidence="2" type="ORF">HI921_07975</name>
</gene>
<proteinExistence type="predicted"/>
<evidence type="ECO:0008006" key="4">
    <source>
        <dbReference type="Google" id="ProtNLM"/>
    </source>
</evidence>
<evidence type="ECO:0000313" key="3">
    <source>
        <dbReference type="Proteomes" id="UP000557857"/>
    </source>
</evidence>
<dbReference type="RefSeq" id="WP_169058601.1">
    <property type="nucleotide sequence ID" value="NZ_JABCAG010000019.1"/>
</dbReference>
<keyword evidence="1" id="KW-0812">Transmembrane</keyword>
<accession>A0A848MWW5</accession>
<keyword evidence="1" id="KW-1133">Transmembrane helix</keyword>
<sequence length="378" mass="44562">MKAGKKRMNSRDKKWIIYGLFIGIAISFVISLRIYRVGDGWLGFWGGVIGSGIGVLGAFLVLKQQVDEEREQNKRQLVDNTFFNLLAMHNDQINNLKKDAIFISIEDEFKSNLNTCLEAEGYKFFRKNFSIIKNAMEQLKVKYGNYLLEHENELTEEHMEIYEEKWKRNHKSIFTTGVVDSQELKIYSNMGEVTNKILHIEDILNQGIDAVIGSIYIEFNSIKRHAENLKIELPSEFIDFIEILNRYYYSQAYQYISYENRSLVIEEVFLSYYKNIGSYFRLFHRIIKYINDNVEDLDIKNNYLGFLRANVNQNEMLIIFYNAAYTKRGQGLLNELQKTTFFGTEEDIKNNQHFDTDELFWKNDDIGFMLNQENSMND</sequence>
<dbReference type="Proteomes" id="UP000557857">
    <property type="component" value="Unassembled WGS sequence"/>
</dbReference>
<feature type="transmembrane region" description="Helical" evidence="1">
    <location>
        <begin position="15"/>
        <end position="35"/>
    </location>
</feature>
<dbReference type="AlphaFoldDB" id="A0A848MWW5"/>
<dbReference type="InterPro" id="IPR031709">
    <property type="entry name" value="PutAbiC"/>
</dbReference>